<dbReference type="InterPro" id="IPR005174">
    <property type="entry name" value="KIB1-4_b-propeller"/>
</dbReference>
<name>A0A835IDT3_9MAGN</name>
<proteinExistence type="predicted"/>
<protein>
    <recommendedName>
        <fullName evidence="1">KIB1-4 beta-propeller domain-containing protein</fullName>
    </recommendedName>
</protein>
<dbReference type="Proteomes" id="UP000631114">
    <property type="component" value="Unassembled WGS sequence"/>
</dbReference>
<feature type="domain" description="KIB1-4 beta-propeller" evidence="1">
    <location>
        <begin position="56"/>
        <end position="128"/>
    </location>
</feature>
<sequence length="157" mass="17893">VFEMESGLALLPYHLLESVVDRLCLPDLFASVWSARHADLRNTRRYDPPISLTSLGKVTHTPPGKHATQHYIMELSGDLLVVLRCVQISSRFPQKTVGFRVFKLPKLDDSTTPYEWVTVENLGDHSVFGIQHLFLFRPPNSRAANLAVFLQTEIWHL</sequence>
<feature type="non-terminal residue" evidence="2">
    <location>
        <position position="157"/>
    </location>
</feature>
<evidence type="ECO:0000259" key="1">
    <source>
        <dbReference type="Pfam" id="PF03478"/>
    </source>
</evidence>
<comment type="caution">
    <text evidence="2">The sequence shown here is derived from an EMBL/GenBank/DDBJ whole genome shotgun (WGS) entry which is preliminary data.</text>
</comment>
<evidence type="ECO:0000313" key="3">
    <source>
        <dbReference type="Proteomes" id="UP000631114"/>
    </source>
</evidence>
<dbReference type="EMBL" id="JADFTS010000003">
    <property type="protein sequence ID" value="KAF9614577.1"/>
    <property type="molecule type" value="Genomic_DNA"/>
</dbReference>
<accession>A0A835IDT3</accession>
<gene>
    <name evidence="2" type="ORF">IFM89_019324</name>
</gene>
<keyword evidence="3" id="KW-1185">Reference proteome</keyword>
<dbReference type="AlphaFoldDB" id="A0A835IDT3"/>
<organism evidence="2 3">
    <name type="scientific">Coptis chinensis</name>
    <dbReference type="NCBI Taxonomy" id="261450"/>
    <lineage>
        <taxon>Eukaryota</taxon>
        <taxon>Viridiplantae</taxon>
        <taxon>Streptophyta</taxon>
        <taxon>Embryophyta</taxon>
        <taxon>Tracheophyta</taxon>
        <taxon>Spermatophyta</taxon>
        <taxon>Magnoliopsida</taxon>
        <taxon>Ranunculales</taxon>
        <taxon>Ranunculaceae</taxon>
        <taxon>Coptidoideae</taxon>
        <taxon>Coptis</taxon>
    </lineage>
</organism>
<dbReference type="Pfam" id="PF03478">
    <property type="entry name" value="Beta-prop_KIB1-4"/>
    <property type="match status" value="1"/>
</dbReference>
<reference evidence="2 3" key="1">
    <citation type="submission" date="2020-10" db="EMBL/GenBank/DDBJ databases">
        <title>The Coptis chinensis genome and diversification of protoberbering-type alkaloids.</title>
        <authorList>
            <person name="Wang B."/>
            <person name="Shu S."/>
            <person name="Song C."/>
            <person name="Liu Y."/>
        </authorList>
    </citation>
    <scope>NUCLEOTIDE SEQUENCE [LARGE SCALE GENOMIC DNA]</scope>
    <source>
        <strain evidence="2">HL-2020</strain>
        <tissue evidence="2">Leaf</tissue>
    </source>
</reference>
<evidence type="ECO:0000313" key="2">
    <source>
        <dbReference type="EMBL" id="KAF9614577.1"/>
    </source>
</evidence>